<reference evidence="1" key="2">
    <citation type="journal article" date="2015" name="Fish Shellfish Immunol.">
        <title>Early steps in the European eel (Anguilla anguilla)-Vibrio vulnificus interaction in the gills: Role of the RtxA13 toxin.</title>
        <authorList>
            <person name="Callol A."/>
            <person name="Pajuelo D."/>
            <person name="Ebbesson L."/>
            <person name="Teles M."/>
            <person name="MacKenzie S."/>
            <person name="Amaro C."/>
        </authorList>
    </citation>
    <scope>NUCLEOTIDE SEQUENCE</scope>
</reference>
<accession>A0A0E9SND5</accession>
<protein>
    <submittedName>
        <fullName evidence="1">Uncharacterized protein</fullName>
    </submittedName>
</protein>
<sequence length="67" mass="7859">MPQISVAPTFEGRSSVFFSFFLSFFERIHAQSTVHRKSFSSVLWIQDDETRGKLQKSTLLFFYYGAR</sequence>
<evidence type="ECO:0000313" key="1">
    <source>
        <dbReference type="EMBL" id="JAH42864.1"/>
    </source>
</evidence>
<dbReference type="EMBL" id="GBXM01065713">
    <property type="protein sequence ID" value="JAH42864.1"/>
    <property type="molecule type" value="Transcribed_RNA"/>
</dbReference>
<dbReference type="AlphaFoldDB" id="A0A0E9SND5"/>
<name>A0A0E9SND5_ANGAN</name>
<reference evidence="1" key="1">
    <citation type="submission" date="2014-11" db="EMBL/GenBank/DDBJ databases">
        <authorList>
            <person name="Amaro Gonzalez C."/>
        </authorList>
    </citation>
    <scope>NUCLEOTIDE SEQUENCE</scope>
</reference>
<organism evidence="1">
    <name type="scientific">Anguilla anguilla</name>
    <name type="common">European freshwater eel</name>
    <name type="synonym">Muraena anguilla</name>
    <dbReference type="NCBI Taxonomy" id="7936"/>
    <lineage>
        <taxon>Eukaryota</taxon>
        <taxon>Metazoa</taxon>
        <taxon>Chordata</taxon>
        <taxon>Craniata</taxon>
        <taxon>Vertebrata</taxon>
        <taxon>Euteleostomi</taxon>
        <taxon>Actinopterygii</taxon>
        <taxon>Neopterygii</taxon>
        <taxon>Teleostei</taxon>
        <taxon>Anguilliformes</taxon>
        <taxon>Anguillidae</taxon>
        <taxon>Anguilla</taxon>
    </lineage>
</organism>
<proteinExistence type="predicted"/>